<gene>
    <name evidence="2" type="ORF">CP965_01130</name>
</gene>
<sequence length="411" mass="46662">MAFGVSFSVKADIGVSPISCVPYIYSLGFPLSIGEFTILLNALFMLIQIAILGKKYNLIQLIQLPAIILFGYCIDAAMILVENIVLSNYIEQLILCLISCVVLAFGILLVVKTRLTYLPLEGLVVVISQVFKKEFGKVKISMDSIMVIIGVISSFIFLNQLVGIREGSIIAALSIGALIKFFNTNLPFIEKWLTNEVIEKSNIENISNKYNETFIITISREYGSGGHEIGQFLAKELKIPFYDKELIDLTAEKTGYTPEYIQENEQKLTNSLLYDLYEQNFTYVNDELPPKDVLFLIQSKIIRDICMKESCIIVGRCANFILKDHPNCVNIFIHANNEYRKEKINKVYGVNPPFTDNDLKDSDEQRANYCTHFTKKDWRDVTNYHITLDSSLYGSKESAKKLIKLIKSRNL</sequence>
<dbReference type="Proteomes" id="UP000289718">
    <property type="component" value="Unassembled WGS sequence"/>
</dbReference>
<proteinExistence type="predicted"/>
<feature type="transmembrane region" description="Helical" evidence="1">
    <location>
        <begin position="92"/>
        <end position="111"/>
    </location>
</feature>
<dbReference type="Gene3D" id="3.40.50.300">
    <property type="entry name" value="P-loop containing nucleotide triphosphate hydrolases"/>
    <property type="match status" value="1"/>
</dbReference>
<dbReference type="Pfam" id="PF13189">
    <property type="entry name" value="Cytidylate_kin2"/>
    <property type="match status" value="1"/>
</dbReference>
<reference evidence="2 3" key="1">
    <citation type="submission" date="2017-09" db="EMBL/GenBank/DDBJ databases">
        <title>Genomics of the genus Arcobacter.</title>
        <authorList>
            <person name="Perez-Cataluna A."/>
            <person name="Figueras M.J."/>
            <person name="Salas-Masso N."/>
        </authorList>
    </citation>
    <scope>NUCLEOTIDE SEQUENCE [LARGE SCALE GENOMIC DNA]</scope>
    <source>
        <strain evidence="2 3">F156-34</strain>
    </source>
</reference>
<evidence type="ECO:0000256" key="1">
    <source>
        <dbReference type="SAM" id="Phobius"/>
    </source>
</evidence>
<evidence type="ECO:0000313" key="2">
    <source>
        <dbReference type="EMBL" id="RXK14660.1"/>
    </source>
</evidence>
<keyword evidence="1" id="KW-0472">Membrane</keyword>
<dbReference type="Pfam" id="PF19700">
    <property type="entry name" value="DUF6198"/>
    <property type="match status" value="1"/>
</dbReference>
<keyword evidence="1" id="KW-0812">Transmembrane</keyword>
<dbReference type="AlphaFoldDB" id="A0A4Q1B044"/>
<evidence type="ECO:0008006" key="4">
    <source>
        <dbReference type="Google" id="ProtNLM"/>
    </source>
</evidence>
<feature type="transmembrane region" description="Helical" evidence="1">
    <location>
        <begin position="64"/>
        <end position="86"/>
    </location>
</feature>
<comment type="caution">
    <text evidence="2">The sequence shown here is derived from an EMBL/GenBank/DDBJ whole genome shotgun (WGS) entry which is preliminary data.</text>
</comment>
<protein>
    <recommendedName>
        <fullName evidence="4">Cytidylate kinase</fullName>
    </recommendedName>
</protein>
<dbReference type="EMBL" id="NXIE01000001">
    <property type="protein sequence ID" value="RXK14660.1"/>
    <property type="molecule type" value="Genomic_DNA"/>
</dbReference>
<dbReference type="InterPro" id="IPR038750">
    <property type="entry name" value="YczE/YyaS-like"/>
</dbReference>
<dbReference type="InterPro" id="IPR027417">
    <property type="entry name" value="P-loop_NTPase"/>
</dbReference>
<accession>A0A4Q1B044</accession>
<keyword evidence="3" id="KW-1185">Reference proteome</keyword>
<keyword evidence="1" id="KW-1133">Transmembrane helix</keyword>
<evidence type="ECO:0000313" key="3">
    <source>
        <dbReference type="Proteomes" id="UP000289718"/>
    </source>
</evidence>
<dbReference type="PANTHER" id="PTHR40078">
    <property type="entry name" value="INTEGRAL MEMBRANE PROTEIN-RELATED"/>
    <property type="match status" value="1"/>
</dbReference>
<organism evidence="2 3">
    <name type="scientific">Halarcobacter mediterraneus</name>
    <dbReference type="NCBI Taxonomy" id="2023153"/>
    <lineage>
        <taxon>Bacteria</taxon>
        <taxon>Pseudomonadati</taxon>
        <taxon>Campylobacterota</taxon>
        <taxon>Epsilonproteobacteria</taxon>
        <taxon>Campylobacterales</taxon>
        <taxon>Arcobacteraceae</taxon>
        <taxon>Halarcobacter</taxon>
    </lineage>
</organism>
<dbReference type="OrthoDB" id="87655at2"/>
<name>A0A4Q1B044_9BACT</name>
<feature type="transmembrane region" description="Helical" evidence="1">
    <location>
        <begin position="140"/>
        <end position="158"/>
    </location>
</feature>
<feature type="transmembrane region" description="Helical" evidence="1">
    <location>
        <begin position="31"/>
        <end position="52"/>
    </location>
</feature>
<dbReference type="PANTHER" id="PTHR40078:SF1">
    <property type="entry name" value="INTEGRAL MEMBRANE PROTEIN"/>
    <property type="match status" value="1"/>
</dbReference>